<feature type="region of interest" description="Disordered" evidence="3">
    <location>
        <begin position="695"/>
        <end position="763"/>
    </location>
</feature>
<dbReference type="GO" id="GO:0016342">
    <property type="term" value="C:catenin complex"/>
    <property type="evidence" value="ECO:0007669"/>
    <property type="project" value="TreeGrafter"/>
</dbReference>
<feature type="compositionally biased region" description="Polar residues" evidence="3">
    <location>
        <begin position="554"/>
        <end position="566"/>
    </location>
</feature>
<feature type="compositionally biased region" description="Polar residues" evidence="3">
    <location>
        <begin position="2343"/>
        <end position="2358"/>
    </location>
</feature>
<dbReference type="InterPro" id="IPR000225">
    <property type="entry name" value="Armadillo"/>
</dbReference>
<evidence type="ECO:0000256" key="2">
    <source>
        <dbReference type="ARBA" id="ARBA00022687"/>
    </source>
</evidence>
<feature type="compositionally biased region" description="Low complexity" evidence="3">
    <location>
        <begin position="1999"/>
        <end position="2020"/>
    </location>
</feature>
<feature type="region of interest" description="Disordered" evidence="3">
    <location>
        <begin position="1947"/>
        <end position="2114"/>
    </location>
</feature>
<dbReference type="SUPFAM" id="SSF48371">
    <property type="entry name" value="ARM repeat"/>
    <property type="match status" value="1"/>
</dbReference>
<feature type="compositionally biased region" description="Low complexity" evidence="3">
    <location>
        <begin position="567"/>
        <end position="593"/>
    </location>
</feature>
<evidence type="ECO:0000256" key="1">
    <source>
        <dbReference type="ARBA" id="ARBA00009051"/>
    </source>
</evidence>
<dbReference type="Proteomes" id="UP000198287">
    <property type="component" value="Unassembled WGS sequence"/>
</dbReference>
<feature type="compositionally biased region" description="Low complexity" evidence="3">
    <location>
        <begin position="2098"/>
        <end position="2111"/>
    </location>
</feature>
<feature type="compositionally biased region" description="Polar residues" evidence="3">
    <location>
        <begin position="2324"/>
        <end position="2333"/>
    </location>
</feature>
<feature type="region of interest" description="Disordered" evidence="3">
    <location>
        <begin position="1"/>
        <end position="57"/>
    </location>
</feature>
<dbReference type="PROSITE" id="PS50058">
    <property type="entry name" value="G_PROTEIN_GAMMA"/>
    <property type="match status" value="1"/>
</dbReference>
<feature type="compositionally biased region" description="Polar residues" evidence="3">
    <location>
        <begin position="1362"/>
        <end position="1379"/>
    </location>
</feature>
<dbReference type="GO" id="GO:0001708">
    <property type="term" value="P:cell fate specification"/>
    <property type="evidence" value="ECO:0007669"/>
    <property type="project" value="TreeGrafter"/>
</dbReference>
<feature type="region of interest" description="Disordered" evidence="3">
    <location>
        <begin position="1226"/>
        <end position="1247"/>
    </location>
</feature>
<feature type="compositionally biased region" description="Basic and acidic residues" evidence="3">
    <location>
        <begin position="1499"/>
        <end position="1517"/>
    </location>
</feature>
<dbReference type="PANTHER" id="PTHR12607:SF12">
    <property type="entry name" value="APC-LIKE, ISOFORM A-RELATED"/>
    <property type="match status" value="1"/>
</dbReference>
<dbReference type="GO" id="GO:0007399">
    <property type="term" value="P:nervous system development"/>
    <property type="evidence" value="ECO:0007669"/>
    <property type="project" value="TreeGrafter"/>
</dbReference>
<feature type="region of interest" description="Disordered" evidence="3">
    <location>
        <begin position="1333"/>
        <end position="1446"/>
    </location>
</feature>
<feature type="compositionally biased region" description="Basic and acidic residues" evidence="3">
    <location>
        <begin position="856"/>
        <end position="871"/>
    </location>
</feature>
<dbReference type="OrthoDB" id="5918429at2759"/>
<feature type="compositionally biased region" description="Polar residues" evidence="3">
    <location>
        <begin position="1335"/>
        <end position="1355"/>
    </location>
</feature>
<keyword evidence="6" id="KW-1185">Reference proteome</keyword>
<dbReference type="InterPro" id="IPR011989">
    <property type="entry name" value="ARM-like"/>
</dbReference>
<dbReference type="EMBL" id="LNIX01000004">
    <property type="protein sequence ID" value="OXA56294.1"/>
    <property type="molecule type" value="Genomic_DNA"/>
</dbReference>
<feature type="region of interest" description="Disordered" evidence="3">
    <location>
        <begin position="1040"/>
        <end position="1111"/>
    </location>
</feature>
<feature type="region of interest" description="Disordered" evidence="3">
    <location>
        <begin position="1486"/>
        <end position="1551"/>
    </location>
</feature>
<feature type="region of interest" description="Disordered" evidence="3">
    <location>
        <begin position="607"/>
        <end position="633"/>
    </location>
</feature>
<dbReference type="GO" id="GO:0007026">
    <property type="term" value="P:negative regulation of microtubule depolymerization"/>
    <property type="evidence" value="ECO:0007669"/>
    <property type="project" value="TreeGrafter"/>
</dbReference>
<feature type="compositionally biased region" description="Polar residues" evidence="3">
    <location>
        <begin position="1238"/>
        <end position="1247"/>
    </location>
</feature>
<feature type="region of interest" description="Disordered" evidence="3">
    <location>
        <begin position="2137"/>
        <end position="2182"/>
    </location>
</feature>
<feature type="region of interest" description="Disordered" evidence="3">
    <location>
        <begin position="2197"/>
        <end position="2282"/>
    </location>
</feature>
<reference evidence="5 6" key="1">
    <citation type="submission" date="2015-12" db="EMBL/GenBank/DDBJ databases">
        <title>The genome of Folsomia candida.</title>
        <authorList>
            <person name="Faddeeva A."/>
            <person name="Derks M.F."/>
            <person name="Anvar Y."/>
            <person name="Smit S."/>
            <person name="Van Straalen N."/>
            <person name="Roelofs D."/>
        </authorList>
    </citation>
    <scope>NUCLEOTIDE SEQUENCE [LARGE SCALE GENOMIC DNA]</scope>
    <source>
        <strain evidence="5 6">VU population</strain>
        <tissue evidence="5">Whole body</tissue>
    </source>
</reference>
<dbReference type="GO" id="GO:0005881">
    <property type="term" value="C:cytoplasmic microtubule"/>
    <property type="evidence" value="ECO:0007669"/>
    <property type="project" value="TreeGrafter"/>
</dbReference>
<comment type="similarity">
    <text evidence="1">Belongs to the adenomatous polyposis coli (APC) family.</text>
</comment>
<dbReference type="GO" id="GO:0008013">
    <property type="term" value="F:beta-catenin binding"/>
    <property type="evidence" value="ECO:0007669"/>
    <property type="project" value="InterPro"/>
</dbReference>
<dbReference type="Pfam" id="PF05923">
    <property type="entry name" value="APC_r"/>
    <property type="match status" value="2"/>
</dbReference>
<evidence type="ECO:0000313" key="5">
    <source>
        <dbReference type="EMBL" id="OXA56294.1"/>
    </source>
</evidence>
<feature type="region of interest" description="Disordered" evidence="3">
    <location>
        <begin position="73"/>
        <end position="93"/>
    </location>
</feature>
<feature type="region of interest" description="Disordered" evidence="3">
    <location>
        <begin position="1158"/>
        <end position="1190"/>
    </location>
</feature>
<dbReference type="InterPro" id="IPR009223">
    <property type="entry name" value="APC_rpt"/>
</dbReference>
<feature type="region of interest" description="Disordered" evidence="3">
    <location>
        <begin position="1752"/>
        <end position="1773"/>
    </location>
</feature>
<feature type="compositionally biased region" description="Polar residues" evidence="3">
    <location>
        <begin position="1947"/>
        <end position="1961"/>
    </location>
</feature>
<feature type="region of interest" description="Disordered" evidence="3">
    <location>
        <begin position="191"/>
        <end position="218"/>
    </location>
</feature>
<dbReference type="GO" id="GO:0016477">
    <property type="term" value="P:cell migration"/>
    <property type="evidence" value="ECO:0007669"/>
    <property type="project" value="TreeGrafter"/>
</dbReference>
<feature type="compositionally biased region" description="Polar residues" evidence="3">
    <location>
        <begin position="611"/>
        <end position="633"/>
    </location>
</feature>
<dbReference type="InterPro" id="IPR016024">
    <property type="entry name" value="ARM-type_fold"/>
</dbReference>
<feature type="compositionally biased region" description="Pro residues" evidence="3">
    <location>
        <begin position="1432"/>
        <end position="1442"/>
    </location>
</feature>
<evidence type="ECO:0000259" key="4">
    <source>
        <dbReference type="PROSITE" id="PS50058"/>
    </source>
</evidence>
<dbReference type="GO" id="GO:0045295">
    <property type="term" value="F:gamma-catenin binding"/>
    <property type="evidence" value="ECO:0007669"/>
    <property type="project" value="TreeGrafter"/>
</dbReference>
<feature type="compositionally biased region" description="Polar residues" evidence="3">
    <location>
        <begin position="715"/>
        <end position="742"/>
    </location>
</feature>
<feature type="region of interest" description="Disordered" evidence="3">
    <location>
        <begin position="537"/>
        <end position="593"/>
    </location>
</feature>
<feature type="region of interest" description="Disordered" evidence="3">
    <location>
        <begin position="2317"/>
        <end position="2358"/>
    </location>
</feature>
<dbReference type="InterPro" id="IPR015898">
    <property type="entry name" value="G-protein_gamma-like_dom"/>
</dbReference>
<accession>A0A226EGT1</accession>
<feature type="region of interest" description="Disordered" evidence="3">
    <location>
        <begin position="965"/>
        <end position="1014"/>
    </location>
</feature>
<feature type="compositionally biased region" description="Polar residues" evidence="3">
    <location>
        <begin position="2261"/>
        <end position="2272"/>
    </location>
</feature>
<dbReference type="InterPro" id="IPR026818">
    <property type="entry name" value="Apc_fam"/>
</dbReference>
<feature type="compositionally biased region" description="Basic and acidic residues" evidence="3">
    <location>
        <begin position="1098"/>
        <end position="1111"/>
    </location>
</feature>
<dbReference type="GO" id="GO:0016055">
    <property type="term" value="P:Wnt signaling pathway"/>
    <property type="evidence" value="ECO:0007669"/>
    <property type="project" value="UniProtKB-KW"/>
</dbReference>
<feature type="compositionally biased region" description="Low complexity" evidence="3">
    <location>
        <begin position="77"/>
        <end position="89"/>
    </location>
</feature>
<dbReference type="GO" id="GO:0007389">
    <property type="term" value="P:pattern specification process"/>
    <property type="evidence" value="ECO:0007669"/>
    <property type="project" value="TreeGrafter"/>
</dbReference>
<protein>
    <submittedName>
        <fullName evidence="5">Adenomatous polyposis coli protein</fullName>
    </submittedName>
</protein>
<dbReference type="GO" id="GO:0030877">
    <property type="term" value="C:beta-catenin destruction complex"/>
    <property type="evidence" value="ECO:0007669"/>
    <property type="project" value="TreeGrafter"/>
</dbReference>
<feature type="compositionally biased region" description="Basic residues" evidence="3">
    <location>
        <begin position="697"/>
        <end position="707"/>
    </location>
</feature>
<name>A0A226EGT1_FOLCA</name>
<dbReference type="STRING" id="158441.A0A226EGT1"/>
<dbReference type="Pfam" id="PF18797">
    <property type="entry name" value="APC_rep"/>
    <property type="match status" value="1"/>
</dbReference>
<feature type="compositionally biased region" description="Low complexity" evidence="3">
    <location>
        <begin position="2053"/>
        <end position="2065"/>
    </location>
</feature>
<feature type="compositionally biased region" description="Gly residues" evidence="3">
    <location>
        <begin position="1"/>
        <end position="10"/>
    </location>
</feature>
<dbReference type="Gene3D" id="1.25.10.10">
    <property type="entry name" value="Leucine-rich Repeat Variant"/>
    <property type="match status" value="1"/>
</dbReference>
<feature type="region of interest" description="Disordered" evidence="3">
    <location>
        <begin position="852"/>
        <end position="871"/>
    </location>
</feature>
<feature type="compositionally biased region" description="Low complexity" evidence="3">
    <location>
        <begin position="807"/>
        <end position="816"/>
    </location>
</feature>
<dbReference type="PANTHER" id="PTHR12607">
    <property type="entry name" value="ADENOMATOUS POLYPOSIS COLI PROTEIN FAMILY"/>
    <property type="match status" value="1"/>
</dbReference>
<dbReference type="InterPro" id="IPR041257">
    <property type="entry name" value="APC_rep"/>
</dbReference>
<feature type="compositionally biased region" description="Basic and acidic residues" evidence="3">
    <location>
        <begin position="1054"/>
        <end position="1069"/>
    </location>
</feature>
<dbReference type="SMART" id="SM00185">
    <property type="entry name" value="ARM"/>
    <property type="match status" value="6"/>
</dbReference>
<evidence type="ECO:0000256" key="3">
    <source>
        <dbReference type="SAM" id="MobiDB-lite"/>
    </source>
</evidence>
<dbReference type="OMA" id="HCYEILL"/>
<dbReference type="GO" id="GO:0007186">
    <property type="term" value="P:G protein-coupled receptor signaling pathway"/>
    <property type="evidence" value="ECO:0007669"/>
    <property type="project" value="InterPro"/>
</dbReference>
<feature type="compositionally biased region" description="Low complexity" evidence="3">
    <location>
        <begin position="1070"/>
        <end position="1080"/>
    </location>
</feature>
<gene>
    <name evidence="5" type="ORF">Fcan01_09328</name>
</gene>
<feature type="compositionally biased region" description="Low complexity" evidence="3">
    <location>
        <begin position="2169"/>
        <end position="2182"/>
    </location>
</feature>
<feature type="compositionally biased region" description="Low complexity" evidence="3">
    <location>
        <begin position="1524"/>
        <end position="1548"/>
    </location>
</feature>
<keyword evidence="2" id="KW-0879">Wnt signaling pathway</keyword>
<dbReference type="GO" id="GO:0090090">
    <property type="term" value="P:negative regulation of canonical Wnt signaling pathway"/>
    <property type="evidence" value="ECO:0007669"/>
    <property type="project" value="TreeGrafter"/>
</dbReference>
<proteinExistence type="inferred from homology"/>
<dbReference type="GO" id="GO:0008017">
    <property type="term" value="F:microtubule binding"/>
    <property type="evidence" value="ECO:0007669"/>
    <property type="project" value="TreeGrafter"/>
</dbReference>
<feature type="region of interest" description="Disordered" evidence="3">
    <location>
        <begin position="1874"/>
        <end position="1920"/>
    </location>
</feature>
<feature type="compositionally biased region" description="Polar residues" evidence="3">
    <location>
        <begin position="19"/>
        <end position="29"/>
    </location>
</feature>
<feature type="region of interest" description="Disordered" evidence="3">
    <location>
        <begin position="798"/>
        <end position="845"/>
    </location>
</feature>
<evidence type="ECO:0000313" key="6">
    <source>
        <dbReference type="Proteomes" id="UP000198287"/>
    </source>
</evidence>
<feature type="compositionally biased region" description="Polar residues" evidence="3">
    <location>
        <begin position="208"/>
        <end position="218"/>
    </location>
</feature>
<feature type="domain" description="G protein gamma" evidence="4">
    <location>
        <begin position="2215"/>
        <end position="2290"/>
    </location>
</feature>
<feature type="compositionally biased region" description="Low complexity" evidence="3">
    <location>
        <begin position="2209"/>
        <end position="2223"/>
    </location>
</feature>
<sequence>MASFSGGGGGHPPPVPAHSWQSGQYSPSNSGGGAGDGQVHHQVSSQHKKTDHQKNKTHETVVNMLSMLTLGVEDTSYDPGDTSPSTSSSRNDYGAADNQRMLLLSMANTPESCLTLRRAGCIPLLVELIHPPRETEGMHPPEIIQVRAARALKNIVQFNPDEKEKKKELRVLRHLEGIRLFTEAVKGLLKKQKSDAEQEQDSEEKRATTASSENIQHPTTSLAAIMRSSYDEQHRFTMCLLGAIHALADLTVSDHLIHGNDYQNMKEDCINLRRHTGMALTNLTVYDKTNKALLCGMKDFLMCLVNQLECDNEDICKISASVLRNLSCRVDSASMAALSEVSPCSKLMLAAMKCQKETTLKANLGAVWNLSAQSSKNMADISMAADDALPFLISLMKLNNPMMKEMKNPMTIIEHSSGILRNISGHLRASPSLKKILRENHCYEILLDHLKSSSMLVVGNACGTLCSLSGGPECEEDQRKLLDLNAIPMLKSLVYSKDQRISQGSSTALRNLLSSKFAKEYTPNLDSRLSAQIYTTTNTTTSSGHHSAPPGSDRSGSYMNIQQAHKSQSSDSNQNENDHGNGNSSSGKNNVFNNQQQPHTRIIQPEPPLAHQQSTSSAASLFQPRTSSANSGSRIQNPVVQFHNHPPLSLPLGGGYRNRPSTINYNDTEPLDLTITSAKSSPIHIISAAEFADMGNHHHQQQQHKLGRGNPADGGQTNKFHLSNRSQSQQGQPFHRLYNTNPGGLVHHHNHQNHDRSTDMLDSSSISRWQNNYSNPNNFNRSCPEILFQIPNTHQISVHDPKPVDYSASGSASSSCRGGGGGEGGANSDSLNDSNGGGGDTTFNYSLRFAEDDGDEDHHHTGGNNKSDDTVKTYCYEGTPQTFSKSNSCQDLVQELEFERAEASSSSNPNDCHGGGFGKTAGSLANKLQPIDEVKPYYVENTPAAFSRASSLSSIHSSDEALHEENADFAESSEQQQQKQQNLKSPEKHVDSQQSLTIQIPPQPIPRKRSSLPHTPRVTFSAEETPLMFSRCSSVASLDSLDVGQGESGGVGGHRNDDDLSDYSRRESEVVSPSELPDSPRALVPPVRFLERNNGVRPEPKERSKTEHKNCDEDDVKVYSVSMVEKSGFNSCRSLSPLTVDGEELEIIRKDKLDAVGQGREIPLSTSEETPTGAVGGGEEEGNTGDKPVPVKRAAFPDDELKVFAMEGTPFYGVSTATSLSDLMADIEDTPTGGDIPTKSNRLQKPNQQQVAAGEIRSTEVQNAENAALAVVNAESQPHKKSVHNVNGEMGKVVEGNSKKLDESITTTTGEESIYSDAQLLEKCIRVGKAMGIPKSQSEFRISDNENLPTGQTGIKNPLQPKMSSSNNVGGKQKLTSKSQDFEFDDPDLAALIQIGRNRTKDKDKTSSKNKGSSKKTNGKTNMHNSSSSMAPPLPKSNPPHAQPAAIQGDNESKIVTTTMEKVVMNQHNNATGQTENLTPVVALSPEDNKNDVSLTSNHETRPKLDKLDSTERKSTEECFSSVSEESPLTNSNNNESESNGSNVTSNSDLGSHQVDAVQTPLDPNQVSTMSIGSEWNDETPTFSSPIPSMSISTAFKLAESINVESLPIDKNSKPPLPPKTRSSLGNIKQQMNMNDSMNLSCYSVASSVQNDLLDNVEPPSIFSNLVSSTDCVAGNLQINPKSQTSSNLSDKLNKKWKALVDGGNTSSISNLTGQKPPPDFDMENSMISVASIKSEIYELSSSNDVFESAVEDQARQGGGGGGGGDNSIGANTYTIFPPENANRLSGVKSTDLSDGRNTVISEDFTDAEDIEEFETAPMEDLSEDGIVKPEKTDDEKEITTSNKIPIGTVSPSNAQTKPLMEVHPLVETNKYNTFVVKKSPMSSPRASPRQKRRDDPDRYRTHTINPVNMGKAFTQDANGNPDLKFATFRVGGPKVIKPQNMNNVALVDSDSSNSQTSTPGHSPKGIRGRRRPLYSSLPPSAIVRKQKTAPPPVPPKPARQASSSPARSTTSSITGTSSGVYVRPTRTTELRIAANNGSRDTSPMRKKGGETLSSRNSSNSSLNLIHGTSSRMSDCGGSIISSASERPKVAPKPPVRTTPSATSTFSSSGSNVPIHIKASNSSFGLGQQVKMTDSNLKGYSTLPKSSKFRSETPFSMDRYSTGGESKESIPGSEKSGKSSGIGKITNLWKKMDFRSHTNNKDAQQQQITTTGSGNVNSSSDTGKSNNKSILQNSEKDIKKSNPAKSKLQNFFGRGKKEKPQTSGIPKSTCQKQPFREPLPIHSDPVCNIVSADTAPASTSNIRVRRDGDINKVIVPPFNYTPPDRSTTSATNNVKKRTDNNDEPSSTAPLRTSKITTV</sequence>
<feature type="compositionally biased region" description="Polar residues" evidence="3">
    <location>
        <begin position="2224"/>
        <end position="2233"/>
    </location>
</feature>
<organism evidence="5 6">
    <name type="scientific">Folsomia candida</name>
    <name type="common">Springtail</name>
    <dbReference type="NCBI Taxonomy" id="158441"/>
    <lineage>
        <taxon>Eukaryota</taxon>
        <taxon>Metazoa</taxon>
        <taxon>Ecdysozoa</taxon>
        <taxon>Arthropoda</taxon>
        <taxon>Hexapoda</taxon>
        <taxon>Collembola</taxon>
        <taxon>Entomobryomorpha</taxon>
        <taxon>Isotomoidea</taxon>
        <taxon>Isotomidae</taxon>
        <taxon>Proisotominae</taxon>
        <taxon>Folsomia</taxon>
    </lineage>
</organism>
<comment type="caution">
    <text evidence="5">The sequence shown here is derived from an EMBL/GenBank/DDBJ whole genome shotgun (WGS) entry which is preliminary data.</text>
</comment>
<feature type="compositionally biased region" description="Gly residues" evidence="3">
    <location>
        <begin position="1757"/>
        <end position="1767"/>
    </location>
</feature>